<protein>
    <submittedName>
        <fullName evidence="1">Uncharacterized protein</fullName>
    </submittedName>
</protein>
<name>A0A0M3AVA8_9SPHN</name>
<gene>
    <name evidence="1" type="ORF">YP76_04175</name>
</gene>
<evidence type="ECO:0000313" key="2">
    <source>
        <dbReference type="Proteomes" id="UP000033874"/>
    </source>
</evidence>
<dbReference type="STRING" id="56193.YP76_04175"/>
<dbReference type="RefSeq" id="WP_046762298.1">
    <property type="nucleotide sequence ID" value="NZ_LBIC01000001.1"/>
</dbReference>
<reference evidence="1 2" key="1">
    <citation type="submission" date="2015-04" db="EMBL/GenBank/DDBJ databases">
        <title>Genome sequence of aromatic hydrocarbons-degrading Sphingobium chungbukense DJ77.</title>
        <authorList>
            <person name="Kim Y.-C."/>
            <person name="Chae J.-C."/>
        </authorList>
    </citation>
    <scope>NUCLEOTIDE SEQUENCE [LARGE SCALE GENOMIC DNA]</scope>
    <source>
        <strain evidence="1 2">DJ77</strain>
    </source>
</reference>
<proteinExistence type="predicted"/>
<dbReference type="PATRIC" id="fig|56193.3.peg.856"/>
<dbReference type="AlphaFoldDB" id="A0A0M3AVA8"/>
<comment type="caution">
    <text evidence="1">The sequence shown here is derived from an EMBL/GenBank/DDBJ whole genome shotgun (WGS) entry which is preliminary data.</text>
</comment>
<dbReference type="Proteomes" id="UP000033874">
    <property type="component" value="Unassembled WGS sequence"/>
</dbReference>
<accession>A0A0M3AVA8</accession>
<evidence type="ECO:0000313" key="1">
    <source>
        <dbReference type="EMBL" id="KKW93863.1"/>
    </source>
</evidence>
<keyword evidence="2" id="KW-1185">Reference proteome</keyword>
<dbReference type="EMBL" id="LBIC01000001">
    <property type="protein sequence ID" value="KKW93863.1"/>
    <property type="molecule type" value="Genomic_DNA"/>
</dbReference>
<organism evidence="1 2">
    <name type="scientific">Sphingobium chungbukense</name>
    <dbReference type="NCBI Taxonomy" id="56193"/>
    <lineage>
        <taxon>Bacteria</taxon>
        <taxon>Pseudomonadati</taxon>
        <taxon>Pseudomonadota</taxon>
        <taxon>Alphaproteobacteria</taxon>
        <taxon>Sphingomonadales</taxon>
        <taxon>Sphingomonadaceae</taxon>
        <taxon>Sphingobium</taxon>
    </lineage>
</organism>
<sequence>MSFQYFAGQVRGLRGPGLTPADLATLDARVAEAEAEADRANGEADRALGYRDQVADFVAMQALPNTFNTKALANSALSGIADGTYVQVVDDESRSHFRSLYIVQTGAYVFVSYLTSTPALGVAADAADLGAFTGTIIPDNQTAKQALQAIETFIASILTGGVAFALPDEADGDVIPAPGSGRPYLSAGVLKIA</sequence>